<dbReference type="AlphaFoldDB" id="A0A150GQX5"/>
<gene>
    <name evidence="4" type="ORF">GPECTOR_10g866</name>
</gene>
<dbReference type="STRING" id="33097.A0A150GQX5"/>
<dbReference type="PANTHER" id="PTHR10291">
    <property type="entry name" value="DEHYDRODOLICHYL DIPHOSPHATE SYNTHASE FAMILY MEMBER"/>
    <property type="match status" value="1"/>
</dbReference>
<name>A0A150GQX5_GONPE</name>
<dbReference type="EMBL" id="LSYV01000011">
    <property type="protein sequence ID" value="KXZ52235.1"/>
    <property type="molecule type" value="Genomic_DNA"/>
</dbReference>
<dbReference type="OrthoDB" id="4173905at2759"/>
<dbReference type="EC" id="2.5.1.-" evidence="3"/>
<dbReference type="GO" id="GO:0016094">
    <property type="term" value="P:polyprenol biosynthetic process"/>
    <property type="evidence" value="ECO:0007669"/>
    <property type="project" value="TreeGrafter"/>
</dbReference>
<dbReference type="GO" id="GO:0005783">
    <property type="term" value="C:endoplasmic reticulum"/>
    <property type="evidence" value="ECO:0007669"/>
    <property type="project" value="TreeGrafter"/>
</dbReference>
<evidence type="ECO:0000256" key="3">
    <source>
        <dbReference type="RuleBase" id="RU363018"/>
    </source>
</evidence>
<dbReference type="Proteomes" id="UP000075714">
    <property type="component" value="Unassembled WGS sequence"/>
</dbReference>
<dbReference type="NCBIfam" id="TIGR00055">
    <property type="entry name" value="uppS"/>
    <property type="match status" value="1"/>
</dbReference>
<reference evidence="5" key="1">
    <citation type="journal article" date="2016" name="Nat. Commun.">
        <title>The Gonium pectorale genome demonstrates co-option of cell cycle regulation during the evolution of multicellularity.</title>
        <authorList>
            <person name="Hanschen E.R."/>
            <person name="Marriage T.N."/>
            <person name="Ferris P.J."/>
            <person name="Hamaji T."/>
            <person name="Toyoda A."/>
            <person name="Fujiyama A."/>
            <person name="Neme R."/>
            <person name="Noguchi H."/>
            <person name="Minakuchi Y."/>
            <person name="Suzuki M."/>
            <person name="Kawai-Toyooka H."/>
            <person name="Smith D.R."/>
            <person name="Sparks H."/>
            <person name="Anderson J."/>
            <person name="Bakaric R."/>
            <person name="Luria V."/>
            <person name="Karger A."/>
            <person name="Kirschner M.W."/>
            <person name="Durand P.M."/>
            <person name="Michod R.E."/>
            <person name="Nozaki H."/>
            <person name="Olson B.J."/>
        </authorList>
    </citation>
    <scope>NUCLEOTIDE SEQUENCE [LARGE SCALE GENOMIC DNA]</scope>
    <source>
        <strain evidence="5">NIES-2863</strain>
    </source>
</reference>
<protein>
    <recommendedName>
        <fullName evidence="3">Alkyl transferase</fullName>
        <ecNumber evidence="3">2.5.1.-</ecNumber>
    </recommendedName>
</protein>
<proteinExistence type="inferred from homology"/>
<keyword evidence="2 3" id="KW-0808">Transferase</keyword>
<dbReference type="InterPro" id="IPR001441">
    <property type="entry name" value="UPP_synth-like"/>
</dbReference>
<dbReference type="Pfam" id="PF01255">
    <property type="entry name" value="Prenyltransf"/>
    <property type="match status" value="1"/>
</dbReference>
<comment type="similarity">
    <text evidence="1 3">Belongs to the UPP synthase family.</text>
</comment>
<dbReference type="PANTHER" id="PTHR10291:SF43">
    <property type="entry name" value="DEHYDRODOLICHYL DIPHOSPHATE SYNTHASE COMPLEX SUBUNIT DHDDS"/>
    <property type="match status" value="1"/>
</dbReference>
<evidence type="ECO:0000256" key="1">
    <source>
        <dbReference type="ARBA" id="ARBA00005432"/>
    </source>
</evidence>
<sequence>MDGNRRYAERQHFDKATGHTHGYGKMVEVIHWCIELGVKHITVYAFSIDNFKRSSDEVTALMRLAEEKYAELAADNGLAEREGIRMHIVGDLELPPPAVQGAAARLMRGTAALRSTRATLNVCFSYTSSEESVHAAAALQAAVRSGSLQPGDVCPAALHGALRTGPASPPVDLLIRTSGETRLSDFLLWQASHAQLCYLPTLWPNLSYLDFARCVLSYQRHAGALAALRRAAGERLERRKLRSWAAPWIGGSGEGPGRPGVLQVLLIRCAAALGAGGRLGAGKGCVAGSGGVAGGLEGAGPVGSQLRLLRFFQQLDAERQAWIAAHADL</sequence>
<dbReference type="InterPro" id="IPR018520">
    <property type="entry name" value="UPP_synth-like_CS"/>
</dbReference>
<dbReference type="Gene3D" id="3.40.1180.10">
    <property type="entry name" value="Decaprenyl diphosphate synthase-like"/>
    <property type="match status" value="1"/>
</dbReference>
<dbReference type="InterPro" id="IPR036424">
    <property type="entry name" value="UPP_synth-like_sf"/>
</dbReference>
<evidence type="ECO:0000256" key="2">
    <source>
        <dbReference type="ARBA" id="ARBA00022679"/>
    </source>
</evidence>
<comment type="caution">
    <text evidence="4">The sequence shown here is derived from an EMBL/GenBank/DDBJ whole genome shotgun (WGS) entry which is preliminary data.</text>
</comment>
<accession>A0A150GQX5</accession>
<dbReference type="SUPFAM" id="SSF64005">
    <property type="entry name" value="Undecaprenyl diphosphate synthase"/>
    <property type="match status" value="1"/>
</dbReference>
<evidence type="ECO:0000313" key="5">
    <source>
        <dbReference type="Proteomes" id="UP000075714"/>
    </source>
</evidence>
<dbReference type="PROSITE" id="PS01066">
    <property type="entry name" value="UPP_SYNTHASE"/>
    <property type="match status" value="1"/>
</dbReference>
<dbReference type="CDD" id="cd00475">
    <property type="entry name" value="Cis_IPPS"/>
    <property type="match status" value="1"/>
</dbReference>
<organism evidence="4 5">
    <name type="scientific">Gonium pectorale</name>
    <name type="common">Green alga</name>
    <dbReference type="NCBI Taxonomy" id="33097"/>
    <lineage>
        <taxon>Eukaryota</taxon>
        <taxon>Viridiplantae</taxon>
        <taxon>Chlorophyta</taxon>
        <taxon>core chlorophytes</taxon>
        <taxon>Chlorophyceae</taxon>
        <taxon>CS clade</taxon>
        <taxon>Chlamydomonadales</taxon>
        <taxon>Volvocaceae</taxon>
        <taxon>Gonium</taxon>
    </lineage>
</organism>
<dbReference type="GO" id="GO:0045547">
    <property type="term" value="F:ditrans,polycis-polyprenyl diphosphate synthase [(2E,6E)-farnesyl diphosphate specific] activity"/>
    <property type="evidence" value="ECO:0007669"/>
    <property type="project" value="TreeGrafter"/>
</dbReference>
<keyword evidence="5" id="KW-1185">Reference proteome</keyword>
<evidence type="ECO:0000313" key="4">
    <source>
        <dbReference type="EMBL" id="KXZ52235.1"/>
    </source>
</evidence>